<gene>
    <name evidence="4" type="ORF">P4T90_09960</name>
</gene>
<dbReference type="InterPro" id="IPR036452">
    <property type="entry name" value="Ribo_hydro-like"/>
</dbReference>
<evidence type="ECO:0000256" key="2">
    <source>
        <dbReference type="ARBA" id="ARBA00023295"/>
    </source>
</evidence>
<dbReference type="GO" id="GO:0016787">
    <property type="term" value="F:hydrolase activity"/>
    <property type="evidence" value="ECO:0007669"/>
    <property type="project" value="UniProtKB-KW"/>
</dbReference>
<dbReference type="RefSeq" id="WP_066268883.1">
    <property type="nucleotide sequence ID" value="NZ_JARMAB010000012.1"/>
</dbReference>
<keyword evidence="5" id="KW-1185">Reference proteome</keyword>
<name>A0ABU6MJJ2_9BACI</name>
<comment type="caution">
    <text evidence="4">The sequence shown here is derived from an EMBL/GenBank/DDBJ whole genome shotgun (WGS) entry which is preliminary data.</text>
</comment>
<dbReference type="EMBL" id="JARMAB010000012">
    <property type="protein sequence ID" value="MED1203402.1"/>
    <property type="molecule type" value="Genomic_DNA"/>
</dbReference>
<dbReference type="Gene3D" id="3.90.245.10">
    <property type="entry name" value="Ribonucleoside hydrolase-like"/>
    <property type="match status" value="1"/>
</dbReference>
<organism evidence="4 5">
    <name type="scientific">Heyndrickxia acidicola</name>
    <dbReference type="NCBI Taxonomy" id="209389"/>
    <lineage>
        <taxon>Bacteria</taxon>
        <taxon>Bacillati</taxon>
        <taxon>Bacillota</taxon>
        <taxon>Bacilli</taxon>
        <taxon>Bacillales</taxon>
        <taxon>Bacillaceae</taxon>
        <taxon>Heyndrickxia</taxon>
    </lineage>
</organism>
<evidence type="ECO:0000259" key="3">
    <source>
        <dbReference type="Pfam" id="PF01156"/>
    </source>
</evidence>
<keyword evidence="2" id="KW-0326">Glycosidase</keyword>
<sequence>MDVLLFTDSGVDDTFALIYALSHPEINLIGIVVSFGNVSREFALRNIQFVLSLAGGDTIAVIVGADRPMLGEEPAVFPSIHGEEGLGAFTPPQSIIEPENFYLIFELIKRSSEQVTILNLGRLTSLAISFILHGELLGLVQNIHIMGGAFLVPGNITPYAEANIYGDSTSAAVVLNHSNILSNYFYLLNVTEKAVFTPQSIRALLNDSEKQENSLLIGMFDYYYSYYQKIRPALGGAPLHDLVAVCALVNPNLYRYIQRNIEIIESGPGKGITIMDVREKPIVNPSHNNFSYIAMGLNIPEFMREVYTTFHQ</sequence>
<dbReference type="CDD" id="cd00455">
    <property type="entry name" value="nuc_hydro"/>
    <property type="match status" value="1"/>
</dbReference>
<reference evidence="4 5" key="1">
    <citation type="submission" date="2023-03" db="EMBL/GenBank/DDBJ databases">
        <title>Bacillus Genome Sequencing.</title>
        <authorList>
            <person name="Dunlap C."/>
        </authorList>
    </citation>
    <scope>NUCLEOTIDE SEQUENCE [LARGE SCALE GENOMIC DNA]</scope>
    <source>
        <strain evidence="4 5">B-23453</strain>
    </source>
</reference>
<dbReference type="Proteomes" id="UP001341444">
    <property type="component" value="Unassembled WGS sequence"/>
</dbReference>
<dbReference type="InterPro" id="IPR001910">
    <property type="entry name" value="Inosine/uridine_hydrolase_dom"/>
</dbReference>
<keyword evidence="1 4" id="KW-0378">Hydrolase</keyword>
<feature type="domain" description="Inosine/uridine-preferring nucleoside hydrolase" evidence="3">
    <location>
        <begin position="3"/>
        <end position="303"/>
    </location>
</feature>
<dbReference type="PANTHER" id="PTHR12304:SF4">
    <property type="entry name" value="URIDINE NUCLEOSIDASE"/>
    <property type="match status" value="1"/>
</dbReference>
<protein>
    <submittedName>
        <fullName evidence="4">Nucleoside hydrolase</fullName>
    </submittedName>
</protein>
<proteinExistence type="predicted"/>
<accession>A0ABU6MJJ2</accession>
<dbReference type="Pfam" id="PF01156">
    <property type="entry name" value="IU_nuc_hydro"/>
    <property type="match status" value="1"/>
</dbReference>
<dbReference type="PANTHER" id="PTHR12304">
    <property type="entry name" value="INOSINE-URIDINE PREFERRING NUCLEOSIDE HYDROLASE"/>
    <property type="match status" value="1"/>
</dbReference>
<evidence type="ECO:0000256" key="1">
    <source>
        <dbReference type="ARBA" id="ARBA00022801"/>
    </source>
</evidence>
<evidence type="ECO:0000313" key="5">
    <source>
        <dbReference type="Proteomes" id="UP001341444"/>
    </source>
</evidence>
<dbReference type="InterPro" id="IPR023186">
    <property type="entry name" value="IUNH"/>
</dbReference>
<dbReference type="SUPFAM" id="SSF53590">
    <property type="entry name" value="Nucleoside hydrolase"/>
    <property type="match status" value="1"/>
</dbReference>
<evidence type="ECO:0000313" key="4">
    <source>
        <dbReference type="EMBL" id="MED1203402.1"/>
    </source>
</evidence>